<dbReference type="PIRSF" id="PIRSF000521">
    <property type="entry name" value="Transaminase_4ab_Lys_Orn"/>
    <property type="match status" value="1"/>
</dbReference>
<dbReference type="InterPro" id="IPR050103">
    <property type="entry name" value="Class-III_PLP-dep_AT"/>
</dbReference>
<dbReference type="InterPro" id="IPR005814">
    <property type="entry name" value="Aminotrans_3"/>
</dbReference>
<dbReference type="GO" id="GO:0008483">
    <property type="term" value="F:transaminase activity"/>
    <property type="evidence" value="ECO:0007669"/>
    <property type="project" value="UniProtKB-KW"/>
</dbReference>
<dbReference type="GO" id="GO:0030170">
    <property type="term" value="F:pyridoxal phosphate binding"/>
    <property type="evidence" value="ECO:0007669"/>
    <property type="project" value="InterPro"/>
</dbReference>
<dbReference type="InterPro" id="IPR004636">
    <property type="entry name" value="AcOrn/SuccOrn_fam"/>
</dbReference>
<comment type="cofactor">
    <cofactor evidence="1">
        <name>pyridoxal 5'-phosphate</name>
        <dbReference type="ChEBI" id="CHEBI:597326"/>
    </cofactor>
</comment>
<dbReference type="AlphaFoldDB" id="A0A927H4M5"/>
<proteinExistence type="inferred from homology"/>
<dbReference type="GO" id="GO:0042802">
    <property type="term" value="F:identical protein binding"/>
    <property type="evidence" value="ECO:0007669"/>
    <property type="project" value="TreeGrafter"/>
</dbReference>
<dbReference type="InterPro" id="IPR049704">
    <property type="entry name" value="Aminotrans_3_PPA_site"/>
</dbReference>
<keyword evidence="2" id="KW-0032">Aminotransferase</keyword>
<keyword evidence="3" id="KW-0028">Amino-acid biosynthesis</keyword>
<dbReference type="RefSeq" id="WP_190858367.1">
    <property type="nucleotide sequence ID" value="NZ_JACXIY010000003.1"/>
</dbReference>
<evidence type="ECO:0000313" key="8">
    <source>
        <dbReference type="EMBL" id="MBD2867648.1"/>
    </source>
</evidence>
<evidence type="ECO:0000256" key="3">
    <source>
        <dbReference type="ARBA" id="ARBA00022605"/>
    </source>
</evidence>
<dbReference type="NCBIfam" id="TIGR00707">
    <property type="entry name" value="argD"/>
    <property type="match status" value="1"/>
</dbReference>
<keyword evidence="5 7" id="KW-0663">Pyridoxal phosphate</keyword>
<keyword evidence="4" id="KW-0808">Transferase</keyword>
<dbReference type="Gene3D" id="3.90.1150.10">
    <property type="entry name" value="Aspartate Aminotransferase, domain 1"/>
    <property type="match status" value="1"/>
</dbReference>
<evidence type="ECO:0000256" key="4">
    <source>
        <dbReference type="ARBA" id="ARBA00022679"/>
    </source>
</evidence>
<comment type="caution">
    <text evidence="8">The sequence shown here is derived from an EMBL/GenBank/DDBJ whole genome shotgun (WGS) entry which is preliminary data.</text>
</comment>
<evidence type="ECO:0000256" key="1">
    <source>
        <dbReference type="ARBA" id="ARBA00001933"/>
    </source>
</evidence>
<comment type="pathway">
    <text evidence="6">Amino-acid biosynthesis.</text>
</comment>
<dbReference type="EMBL" id="JACXIY010000003">
    <property type="protein sequence ID" value="MBD2867648.1"/>
    <property type="molecule type" value="Genomic_DNA"/>
</dbReference>
<organism evidence="8 9">
    <name type="scientific">Paenibacillus arenilitoris</name>
    <dbReference type="NCBI Taxonomy" id="2772299"/>
    <lineage>
        <taxon>Bacteria</taxon>
        <taxon>Bacillati</taxon>
        <taxon>Bacillota</taxon>
        <taxon>Bacilli</taxon>
        <taxon>Bacillales</taxon>
        <taxon>Paenibacillaceae</taxon>
        <taxon>Paenibacillus</taxon>
    </lineage>
</organism>
<dbReference type="Pfam" id="PF00202">
    <property type="entry name" value="Aminotran_3"/>
    <property type="match status" value="1"/>
</dbReference>
<dbReference type="InterPro" id="IPR015422">
    <property type="entry name" value="PyrdxlP-dep_Trfase_small"/>
</dbReference>
<dbReference type="NCBIfam" id="NF002325">
    <property type="entry name" value="PRK01278.1"/>
    <property type="match status" value="1"/>
</dbReference>
<dbReference type="PANTHER" id="PTHR11986:SF79">
    <property type="entry name" value="ACETYLORNITHINE AMINOTRANSFERASE, MITOCHONDRIAL"/>
    <property type="match status" value="1"/>
</dbReference>
<keyword evidence="9" id="KW-1185">Reference proteome</keyword>
<evidence type="ECO:0000256" key="6">
    <source>
        <dbReference type="ARBA" id="ARBA00029440"/>
    </source>
</evidence>
<dbReference type="FunFam" id="3.40.640.10:FF:000004">
    <property type="entry name" value="Acetylornithine aminotransferase"/>
    <property type="match status" value="1"/>
</dbReference>
<evidence type="ECO:0000313" key="9">
    <source>
        <dbReference type="Proteomes" id="UP000632125"/>
    </source>
</evidence>
<accession>A0A927H4M5</accession>
<dbReference type="InterPro" id="IPR015424">
    <property type="entry name" value="PyrdxlP-dep_Trfase"/>
</dbReference>
<sequence length="404" mass="43175">MIQTENTVTKDLLAKAEKSVLFTARRPEVVMERGEGMYLWDTDGKAYLDFVGGWAVASLGHSPAALREALARQSSTLVHASPGYYNKPMIEFAELLTSVSGMDKAFFASSGAEANESAIKLARKHGAANLNEAYKIITLTNGFHGRTLATMSATGKAHWEKLFAPKVDGFVHVPLNDLDACFAAVTNDTCAIMLELIQGEGGVHEVDEAYLYGLRKICDMYGMLLIFDEIQTGLGRTGKLFAYEHYGIKPDVLTIGKGIGGGFPLSAMLTMEKYDLFEPGDQGGTYSGAPLAMAAGHAVLQELLMLDLAGNAMRQGGYLAAKLAELAGSHPITNIRGKGLLLAFDVPEGAAAALSAICLREGLLVNAPGPSTIRLVPPLIVAQRHIDDMVRILQGAFEQLKAAA</sequence>
<dbReference type="CDD" id="cd00610">
    <property type="entry name" value="OAT_like"/>
    <property type="match status" value="1"/>
</dbReference>
<dbReference type="Gene3D" id="3.40.640.10">
    <property type="entry name" value="Type I PLP-dependent aspartate aminotransferase-like (Major domain)"/>
    <property type="match status" value="1"/>
</dbReference>
<protein>
    <submittedName>
        <fullName evidence="8">Acetylornithine/succinylornithine family transaminase</fullName>
    </submittedName>
</protein>
<reference evidence="8" key="1">
    <citation type="submission" date="2020-09" db="EMBL/GenBank/DDBJ databases">
        <title>A novel bacterium of genus Paenibacillus, isolated from South China Sea.</title>
        <authorList>
            <person name="Huang H."/>
            <person name="Mo K."/>
            <person name="Hu Y."/>
        </authorList>
    </citation>
    <scope>NUCLEOTIDE SEQUENCE</scope>
    <source>
        <strain evidence="8">IB182493</strain>
    </source>
</reference>
<dbReference type="InterPro" id="IPR015421">
    <property type="entry name" value="PyrdxlP-dep_Trfase_major"/>
</dbReference>
<dbReference type="PANTHER" id="PTHR11986">
    <property type="entry name" value="AMINOTRANSFERASE CLASS III"/>
    <property type="match status" value="1"/>
</dbReference>
<evidence type="ECO:0000256" key="2">
    <source>
        <dbReference type="ARBA" id="ARBA00022576"/>
    </source>
</evidence>
<dbReference type="SUPFAM" id="SSF53383">
    <property type="entry name" value="PLP-dependent transferases"/>
    <property type="match status" value="1"/>
</dbReference>
<dbReference type="Proteomes" id="UP000632125">
    <property type="component" value="Unassembled WGS sequence"/>
</dbReference>
<dbReference type="GO" id="GO:0006526">
    <property type="term" value="P:L-arginine biosynthetic process"/>
    <property type="evidence" value="ECO:0007669"/>
    <property type="project" value="UniProtKB-ARBA"/>
</dbReference>
<evidence type="ECO:0000256" key="5">
    <source>
        <dbReference type="ARBA" id="ARBA00022898"/>
    </source>
</evidence>
<dbReference type="PROSITE" id="PS00600">
    <property type="entry name" value="AA_TRANSFER_CLASS_3"/>
    <property type="match status" value="1"/>
</dbReference>
<name>A0A927H4M5_9BACL</name>
<comment type="similarity">
    <text evidence="7">Belongs to the class-III pyridoxal-phosphate-dependent aminotransferase family.</text>
</comment>
<evidence type="ECO:0000256" key="7">
    <source>
        <dbReference type="RuleBase" id="RU003560"/>
    </source>
</evidence>
<gene>
    <name evidence="8" type="ORF">IDH41_03595</name>
</gene>